<evidence type="ECO:0000313" key="7">
    <source>
        <dbReference type="Proteomes" id="UP000029084"/>
    </source>
</evidence>
<reference evidence="6 8" key="3">
    <citation type="submission" date="2015-07" db="EMBL/GenBank/DDBJ databases">
        <title>Physiological, transcriptional responses and genome re-sequencing of acid resistant extremely thermoacidophilic Metallosphaera sedula SARC-M1.</title>
        <authorList>
            <person name="Ai C."/>
            <person name="McCarthy S."/>
            <person name="Eckrich V."/>
            <person name="Rudrappa D."/>
            <person name="Qiu G."/>
            <person name="Blum P."/>
        </authorList>
    </citation>
    <scope>NUCLEOTIDE SEQUENCE [LARGE SCALE GENOMIC DNA]</scope>
    <source>
        <strain evidence="6 8">SARC-M1</strain>
    </source>
</reference>
<dbReference type="PANTHER" id="PTHR38588">
    <property type="entry name" value="BLL0334 PROTEIN"/>
    <property type="match status" value="1"/>
</dbReference>
<evidence type="ECO:0000313" key="4">
    <source>
        <dbReference type="EMBL" id="AKV78695.1"/>
    </source>
</evidence>
<dbReference type="Proteomes" id="UP000056255">
    <property type="component" value="Chromosome"/>
</dbReference>
<dbReference type="InterPro" id="IPR023393">
    <property type="entry name" value="START-like_dom_sf"/>
</dbReference>
<reference evidence="1 7" key="1">
    <citation type="journal article" date="2014" name="J. Bacteriol.">
        <title>Role of an Archaeal PitA Transporter in the Copper and Arsenic Resistance of Metallosphaera sedula, an Extreme Thermoacidophile.</title>
        <authorList>
            <person name="McCarthy S."/>
            <person name="Ai C."/>
            <person name="Wheaton G."/>
            <person name="Tevatia R."/>
            <person name="Eckrich V."/>
            <person name="Kelly R."/>
            <person name="Blum P."/>
        </authorList>
    </citation>
    <scope>NUCLEOTIDE SEQUENCE [LARGE SCALE GENOMIC DNA]</scope>
    <source>
        <strain evidence="1 7">CuR1</strain>
    </source>
</reference>
<dbReference type="Gene3D" id="3.30.530.20">
    <property type="match status" value="1"/>
</dbReference>
<dbReference type="Proteomes" id="UP000061362">
    <property type="component" value="Chromosome"/>
</dbReference>
<evidence type="ECO:0000313" key="2">
    <source>
        <dbReference type="EMBL" id="AKV74204.1"/>
    </source>
</evidence>
<dbReference type="AlphaFoldDB" id="A0A088E5P1"/>
<evidence type="ECO:0000313" key="1">
    <source>
        <dbReference type="EMBL" id="AIM27323.1"/>
    </source>
</evidence>
<reference evidence="9 10" key="2">
    <citation type="journal article" date="2015" name="Genome Announc.">
        <title>Complete Genome Sequences of Evolved Arsenate-Resistant Metallosphaera sedula Strains.</title>
        <authorList>
            <person name="Ai C."/>
            <person name="McCarthy S."/>
            <person name="Schackwitz W."/>
            <person name="Martin J."/>
            <person name="Lipzen A."/>
            <person name="Blum P."/>
        </authorList>
    </citation>
    <scope>NUCLEOTIDE SEQUENCE [LARGE SCALE GENOMIC DNA]</scope>
    <source>
        <strain evidence="4 10">ARS120-1</strain>
        <strain evidence="5 9">ARS120-2</strain>
        <strain evidence="2 12">ARS50-1</strain>
        <strain evidence="3 11">ARS50-2</strain>
    </source>
</reference>
<dbReference type="OrthoDB" id="36222at2157"/>
<dbReference type="Proteomes" id="UP000029084">
    <property type="component" value="Chromosome"/>
</dbReference>
<evidence type="ECO:0000313" key="9">
    <source>
        <dbReference type="Proteomes" id="UP000061362"/>
    </source>
</evidence>
<dbReference type="EMBL" id="CP008822">
    <property type="protein sequence ID" value="AIM27323.1"/>
    <property type="molecule type" value="Genomic_DNA"/>
</dbReference>
<dbReference type="EMBL" id="CP012176">
    <property type="protein sequence ID" value="AKV83181.1"/>
    <property type="molecule type" value="Genomic_DNA"/>
</dbReference>
<sequence length="144" mass="15991">MELRSDLRIKAERGRVEELLSSPSRFAECLPGIQEYEVKGDEFRAVFKLDVSDLTPHISSLTVVANSRLTREGQRILVSGTGRSAGVNIKFAINVEIVDDREGTRIVWDANLNLGILERLLGSSVGRIAEVNVKKIVECISRKV</sequence>
<dbReference type="InterPro" id="IPR010419">
    <property type="entry name" value="CO_DH_gsu"/>
</dbReference>
<dbReference type="EMBL" id="CP012172">
    <property type="protein sequence ID" value="AKV74204.1"/>
    <property type="molecule type" value="Genomic_DNA"/>
</dbReference>
<dbReference type="Proteomes" id="UP000068832">
    <property type="component" value="Chromosome"/>
</dbReference>
<evidence type="ECO:0000313" key="6">
    <source>
        <dbReference type="EMBL" id="AKV83181.1"/>
    </source>
</evidence>
<dbReference type="SUPFAM" id="SSF55961">
    <property type="entry name" value="Bet v1-like"/>
    <property type="match status" value="1"/>
</dbReference>
<gene>
    <name evidence="1" type="ORF">HA72_1176</name>
    <name evidence="2" type="ORF">MsedA_1192</name>
    <name evidence="3" type="ORF">MsedB_1194</name>
    <name evidence="4" type="ORF">MsedC_1192</name>
    <name evidence="5" type="ORF">MsedD_1193</name>
    <name evidence="6" type="ORF">MsedE_1195</name>
</gene>
<protein>
    <submittedName>
        <fullName evidence="1">Carbon monoxide dehydrogenase subunit G</fullName>
    </submittedName>
</protein>
<accession>A0A088E5P1</accession>
<dbReference type="PANTHER" id="PTHR38588:SF1">
    <property type="entry name" value="BLL0334 PROTEIN"/>
    <property type="match status" value="1"/>
</dbReference>
<dbReference type="SMR" id="A0A088E5P1"/>
<dbReference type="OMA" id="RIVWDAN"/>
<name>A0A088E5P1_9CREN</name>
<dbReference type="RefSeq" id="WP_012021124.1">
    <property type="nucleotide sequence ID" value="NZ_AP019770.1"/>
</dbReference>
<proteinExistence type="predicted"/>
<dbReference type="GeneID" id="91755666"/>
<dbReference type="EMBL" id="CP012173">
    <property type="protein sequence ID" value="AKV76443.1"/>
    <property type="molecule type" value="Genomic_DNA"/>
</dbReference>
<dbReference type="EMBL" id="CP012174">
    <property type="protein sequence ID" value="AKV78695.1"/>
    <property type="molecule type" value="Genomic_DNA"/>
</dbReference>
<dbReference type="EMBL" id="CP012175">
    <property type="protein sequence ID" value="AKV80940.1"/>
    <property type="molecule type" value="Genomic_DNA"/>
</dbReference>
<evidence type="ECO:0000313" key="5">
    <source>
        <dbReference type="EMBL" id="AKV80940.1"/>
    </source>
</evidence>
<evidence type="ECO:0000313" key="8">
    <source>
        <dbReference type="Proteomes" id="UP000056255"/>
    </source>
</evidence>
<dbReference type="Proteomes" id="UP000062398">
    <property type="component" value="Chromosome"/>
</dbReference>
<dbReference type="Pfam" id="PF06240">
    <property type="entry name" value="COXG"/>
    <property type="match status" value="1"/>
</dbReference>
<dbReference type="Proteomes" id="UP000062475">
    <property type="component" value="Chromosome"/>
</dbReference>
<evidence type="ECO:0000313" key="11">
    <source>
        <dbReference type="Proteomes" id="UP000062475"/>
    </source>
</evidence>
<evidence type="ECO:0000313" key="3">
    <source>
        <dbReference type="EMBL" id="AKV76443.1"/>
    </source>
</evidence>
<evidence type="ECO:0000313" key="10">
    <source>
        <dbReference type="Proteomes" id="UP000062398"/>
    </source>
</evidence>
<organism evidence="1 7">
    <name type="scientific">Metallosphaera sedula</name>
    <dbReference type="NCBI Taxonomy" id="43687"/>
    <lineage>
        <taxon>Archaea</taxon>
        <taxon>Thermoproteota</taxon>
        <taxon>Thermoprotei</taxon>
        <taxon>Sulfolobales</taxon>
        <taxon>Sulfolobaceae</taxon>
        <taxon>Metallosphaera</taxon>
    </lineage>
</organism>
<dbReference type="PATRIC" id="fig|43687.5.peg.1274"/>
<evidence type="ECO:0000313" key="12">
    <source>
        <dbReference type="Proteomes" id="UP000068832"/>
    </source>
</evidence>